<dbReference type="InterPro" id="IPR003594">
    <property type="entry name" value="HATPase_dom"/>
</dbReference>
<dbReference type="SUPFAM" id="SSF55874">
    <property type="entry name" value="ATPase domain of HSP90 chaperone/DNA topoisomerase II/histidine kinase"/>
    <property type="match status" value="1"/>
</dbReference>
<gene>
    <name evidence="2" type="ORF">BC343_00165</name>
</gene>
<dbReference type="Gene3D" id="3.60.40.10">
    <property type="entry name" value="PPM-type phosphatase domain"/>
    <property type="match status" value="1"/>
</dbReference>
<evidence type="ECO:0000259" key="1">
    <source>
        <dbReference type="SMART" id="SM00331"/>
    </source>
</evidence>
<dbReference type="InterPro" id="IPR001932">
    <property type="entry name" value="PPM-type_phosphatase-like_dom"/>
</dbReference>
<keyword evidence="2" id="KW-0808">Transferase</keyword>
<keyword evidence="2" id="KW-0723">Serine/threonine-protein kinase</keyword>
<dbReference type="GO" id="GO:0004674">
    <property type="term" value="F:protein serine/threonine kinase activity"/>
    <property type="evidence" value="ECO:0007669"/>
    <property type="project" value="UniProtKB-KW"/>
</dbReference>
<dbReference type="RefSeq" id="WP_078345698.1">
    <property type="nucleotide sequence ID" value="NZ_MBTF01000001.1"/>
</dbReference>
<feature type="domain" description="PPM-type phosphatase" evidence="1">
    <location>
        <begin position="143"/>
        <end position="336"/>
    </location>
</feature>
<dbReference type="InterPro" id="IPR036890">
    <property type="entry name" value="HATPase_C_sf"/>
</dbReference>
<sequence>MVDATHISFDASDRSYYALIKKEVHNIALSADFSEKRIAELDIIVAELTSNLHKYANNGELLVGYFKDSEHEYIELISIDSGPGMSDVPRMMTDGYSTTNTMGHGLGSIKRLSDQFDIFSAKGWGTLLVSRVFKSPPAKLRRKATITVKALVVAKPGEKASGDGYYLKATEDHIKVMLADGLGHGVEANLAVNEAVKAFKQCPSNSPVEIIRYIHPAVRKTRGLVATIAVFDLKASLITLAGVGNISSKLSGPLQSKTSLAYNGIIGHNIPNTMNDQRMKMEEYQQLTMCSDGIRSRWESGKQASLLRCDIILQAAAIYKDHARRTDDMSVLIAKI</sequence>
<proteinExistence type="predicted"/>
<dbReference type="PANTHER" id="PTHR35801:SF1">
    <property type="entry name" value="PHOSPHOSERINE PHOSPHATASE RSBX"/>
    <property type="match status" value="1"/>
</dbReference>
<dbReference type="Pfam" id="PF07228">
    <property type="entry name" value="SpoIIE"/>
    <property type="match status" value="1"/>
</dbReference>
<organism evidence="2 3">
    <name type="scientific">Mucilaginibacter pedocola</name>
    <dbReference type="NCBI Taxonomy" id="1792845"/>
    <lineage>
        <taxon>Bacteria</taxon>
        <taxon>Pseudomonadati</taxon>
        <taxon>Bacteroidota</taxon>
        <taxon>Sphingobacteriia</taxon>
        <taxon>Sphingobacteriales</taxon>
        <taxon>Sphingobacteriaceae</taxon>
        <taxon>Mucilaginibacter</taxon>
    </lineage>
</organism>
<dbReference type="Gene3D" id="3.30.565.10">
    <property type="entry name" value="Histidine kinase-like ATPase, C-terminal domain"/>
    <property type="match status" value="1"/>
</dbReference>
<dbReference type="EMBL" id="MBTF01000001">
    <property type="protein sequence ID" value="OOQ61530.1"/>
    <property type="molecule type" value="Genomic_DNA"/>
</dbReference>
<dbReference type="SMART" id="SM00331">
    <property type="entry name" value="PP2C_SIG"/>
    <property type="match status" value="1"/>
</dbReference>
<dbReference type="AlphaFoldDB" id="A0A1S9PKQ3"/>
<dbReference type="Proteomes" id="UP000189739">
    <property type="component" value="Unassembled WGS sequence"/>
</dbReference>
<protein>
    <submittedName>
        <fullName evidence="2">Serine/threonine protein kinase</fullName>
    </submittedName>
</protein>
<dbReference type="PANTHER" id="PTHR35801">
    <property type="entry name" value="PHOSPHOSERINE PHOSPHATASE RSBX"/>
    <property type="match status" value="1"/>
</dbReference>
<reference evidence="2 3" key="1">
    <citation type="submission" date="2016-07" db="EMBL/GenBank/DDBJ databases">
        <title>Genomic analysis of zinc-resistant bacterium Mucilaginibacter pedocola TBZ30.</title>
        <authorList>
            <person name="Huang J."/>
            <person name="Tang J."/>
        </authorList>
    </citation>
    <scope>NUCLEOTIDE SEQUENCE [LARGE SCALE GENOMIC DNA]</scope>
    <source>
        <strain evidence="2 3">TBZ30</strain>
    </source>
</reference>
<dbReference type="InterPro" id="IPR039248">
    <property type="entry name" value="Ptase_RsbX"/>
</dbReference>
<dbReference type="InterPro" id="IPR036457">
    <property type="entry name" value="PPM-type-like_dom_sf"/>
</dbReference>
<keyword evidence="3" id="KW-1185">Reference proteome</keyword>
<keyword evidence="2" id="KW-0418">Kinase</keyword>
<evidence type="ECO:0000313" key="2">
    <source>
        <dbReference type="EMBL" id="OOQ61530.1"/>
    </source>
</evidence>
<comment type="caution">
    <text evidence="2">The sequence shown here is derived from an EMBL/GenBank/DDBJ whole genome shotgun (WGS) entry which is preliminary data.</text>
</comment>
<dbReference type="STRING" id="1792845.BC343_00165"/>
<dbReference type="OrthoDB" id="479131at2"/>
<dbReference type="SUPFAM" id="SSF81606">
    <property type="entry name" value="PP2C-like"/>
    <property type="match status" value="1"/>
</dbReference>
<name>A0A1S9PKQ3_9SPHI</name>
<accession>A0A1S9PKQ3</accession>
<evidence type="ECO:0000313" key="3">
    <source>
        <dbReference type="Proteomes" id="UP000189739"/>
    </source>
</evidence>
<dbReference type="Pfam" id="PF13581">
    <property type="entry name" value="HATPase_c_2"/>
    <property type="match status" value="1"/>
</dbReference>